<proteinExistence type="predicted"/>
<name>A0A0W7WPY4_9RHOB</name>
<dbReference type="RefSeq" id="WP_058860581.1">
    <property type="nucleotide sequence ID" value="NZ_LPXO01000001.1"/>
</dbReference>
<accession>A0A0W7WPY4</accession>
<feature type="transmembrane region" description="Helical" evidence="1">
    <location>
        <begin position="109"/>
        <end position="135"/>
    </location>
</feature>
<keyword evidence="1" id="KW-0472">Membrane</keyword>
<feature type="transmembrane region" description="Helical" evidence="1">
    <location>
        <begin position="141"/>
        <end position="162"/>
    </location>
</feature>
<evidence type="ECO:0000313" key="3">
    <source>
        <dbReference type="Proteomes" id="UP000054396"/>
    </source>
</evidence>
<comment type="caution">
    <text evidence="2">The sequence shown here is derived from an EMBL/GenBank/DDBJ whole genome shotgun (WGS) entry which is preliminary data.</text>
</comment>
<keyword evidence="1" id="KW-1133">Transmembrane helix</keyword>
<protein>
    <submittedName>
        <fullName evidence="2">Rod shape-determining protein MreD</fullName>
    </submittedName>
</protein>
<dbReference type="STRING" id="1685382.AVJ23_02660"/>
<keyword evidence="1" id="KW-0812">Transmembrane</keyword>
<dbReference type="AlphaFoldDB" id="A0A0W7WPY4"/>
<dbReference type="OrthoDB" id="7629477at2"/>
<sequence length="178" mass="19577">MAEMTPGRLWGMRALYILLALLVMFVHLLPMQTLPRGIAGPDLLVAMTFAWALRRPDFVPALSIALVMLLADMLFQRPPGLWSVLVLMGSEFLKNREKTVRENTFFAEWVTVAALLAALTVAYRLALGVLIVAPGTLSLSIMQYGMTVMAYPVVTAVSHVALGVRRSKRGGYDTGRTL</sequence>
<evidence type="ECO:0000313" key="2">
    <source>
        <dbReference type="EMBL" id="KUF12637.1"/>
    </source>
</evidence>
<dbReference type="EMBL" id="LPXO01000001">
    <property type="protein sequence ID" value="KUF12637.1"/>
    <property type="molecule type" value="Genomic_DNA"/>
</dbReference>
<keyword evidence="3" id="KW-1185">Reference proteome</keyword>
<dbReference type="Proteomes" id="UP000054396">
    <property type="component" value="Unassembled WGS sequence"/>
</dbReference>
<organism evidence="2 3">
    <name type="scientific">Pseudoponticoccus marisrubri</name>
    <dbReference type="NCBI Taxonomy" id="1685382"/>
    <lineage>
        <taxon>Bacteria</taxon>
        <taxon>Pseudomonadati</taxon>
        <taxon>Pseudomonadota</taxon>
        <taxon>Alphaproteobacteria</taxon>
        <taxon>Rhodobacterales</taxon>
        <taxon>Roseobacteraceae</taxon>
        <taxon>Pseudoponticoccus</taxon>
    </lineage>
</organism>
<evidence type="ECO:0000256" key="1">
    <source>
        <dbReference type="SAM" id="Phobius"/>
    </source>
</evidence>
<reference evidence="2 3" key="1">
    <citation type="submission" date="2015-12" db="EMBL/GenBank/DDBJ databases">
        <authorList>
            <person name="Shamseldin A."/>
            <person name="Moawad H."/>
            <person name="Abd El-Rahim W.M."/>
            <person name="Sadowsky M.J."/>
        </authorList>
    </citation>
    <scope>NUCLEOTIDE SEQUENCE [LARGE SCALE GENOMIC DNA]</scope>
    <source>
        <strain evidence="2 3">SJ5A-1</strain>
    </source>
</reference>
<gene>
    <name evidence="2" type="ORF">AVJ23_02660</name>
</gene>